<evidence type="ECO:0000256" key="5">
    <source>
        <dbReference type="ARBA" id="ARBA00023136"/>
    </source>
</evidence>
<dbReference type="InterPro" id="IPR001851">
    <property type="entry name" value="ABC_transp_permease"/>
</dbReference>
<reference evidence="7 8" key="1">
    <citation type="submission" date="2013-12" db="EMBL/GenBank/DDBJ databases">
        <title>A Varibaculum cambriense genome reconstructed from a premature infant gut community with otherwise low bacterial novelty that shifts toward anaerobic metabolism during the third week of life.</title>
        <authorList>
            <person name="Brown C.T."/>
            <person name="Sharon I."/>
            <person name="Thomas B.C."/>
            <person name="Castelle C.J."/>
            <person name="Morowitz M.J."/>
            <person name="Banfield J.F."/>
        </authorList>
    </citation>
    <scope>NUCLEOTIDE SEQUENCE [LARGE SCALE GENOMIC DNA]</scope>
    <source>
        <strain evidence="8">DORA_11</strain>
    </source>
</reference>
<feature type="non-terminal residue" evidence="7">
    <location>
        <position position="77"/>
    </location>
</feature>
<proteinExistence type="predicted"/>
<evidence type="ECO:0000256" key="1">
    <source>
        <dbReference type="ARBA" id="ARBA00004651"/>
    </source>
</evidence>
<evidence type="ECO:0000313" key="7">
    <source>
        <dbReference type="EMBL" id="ETI98116.1"/>
    </source>
</evidence>
<dbReference type="GO" id="GO:0022857">
    <property type="term" value="F:transmembrane transporter activity"/>
    <property type="evidence" value="ECO:0007669"/>
    <property type="project" value="InterPro"/>
</dbReference>
<comment type="subcellular location">
    <subcellularLocation>
        <location evidence="1">Cell membrane</location>
        <topology evidence="1">Multi-pass membrane protein</topology>
    </subcellularLocation>
</comment>
<accession>W1UWF2</accession>
<feature type="transmembrane region" description="Helical" evidence="6">
    <location>
        <begin position="44"/>
        <end position="74"/>
    </location>
</feature>
<evidence type="ECO:0000313" key="8">
    <source>
        <dbReference type="Proteomes" id="UP000018855"/>
    </source>
</evidence>
<dbReference type="AlphaFoldDB" id="W1UWF2"/>
<comment type="caution">
    <text evidence="7">The sequence shown here is derived from an EMBL/GenBank/DDBJ whole genome shotgun (WGS) entry which is preliminary data.</text>
</comment>
<keyword evidence="5 6" id="KW-0472">Membrane</keyword>
<sequence>MLDLVVGTITTGLLWSLLAVGVFITFRVLDVADLTVEGTFPMGAAISAILITSGMNPILSILLAGVGGMIAGAVTGW</sequence>
<keyword evidence="3 6" id="KW-0812">Transmembrane</keyword>
<gene>
    <name evidence="7" type="ORF">Q619_VDC00565G0052</name>
</gene>
<keyword evidence="4 6" id="KW-1133">Transmembrane helix</keyword>
<evidence type="ECO:0000256" key="2">
    <source>
        <dbReference type="ARBA" id="ARBA00022475"/>
    </source>
</evidence>
<dbReference type="GO" id="GO:0005886">
    <property type="term" value="C:plasma membrane"/>
    <property type="evidence" value="ECO:0007669"/>
    <property type="project" value="UniProtKB-SubCell"/>
</dbReference>
<organism evidence="7 8">
    <name type="scientific">Veillonella dispar DORA_11</name>
    <dbReference type="NCBI Taxonomy" id="1403949"/>
    <lineage>
        <taxon>Bacteria</taxon>
        <taxon>Bacillati</taxon>
        <taxon>Bacillota</taxon>
        <taxon>Negativicutes</taxon>
        <taxon>Veillonellales</taxon>
        <taxon>Veillonellaceae</taxon>
        <taxon>Veillonella</taxon>
    </lineage>
</organism>
<dbReference type="Proteomes" id="UP000018855">
    <property type="component" value="Unassembled WGS sequence"/>
</dbReference>
<evidence type="ECO:0000256" key="4">
    <source>
        <dbReference type="ARBA" id="ARBA00022989"/>
    </source>
</evidence>
<name>W1UWF2_9FIRM</name>
<protein>
    <submittedName>
        <fullName evidence="7">Branched-chain amino acid ABC transporter, permease protein</fullName>
    </submittedName>
</protein>
<dbReference type="EMBL" id="AZMJ01000565">
    <property type="protein sequence ID" value="ETI98116.1"/>
    <property type="molecule type" value="Genomic_DNA"/>
</dbReference>
<feature type="transmembrane region" description="Helical" evidence="6">
    <location>
        <begin position="12"/>
        <end position="32"/>
    </location>
</feature>
<dbReference type="Pfam" id="PF02653">
    <property type="entry name" value="BPD_transp_2"/>
    <property type="match status" value="1"/>
</dbReference>
<evidence type="ECO:0000256" key="3">
    <source>
        <dbReference type="ARBA" id="ARBA00022692"/>
    </source>
</evidence>
<keyword evidence="2" id="KW-1003">Cell membrane</keyword>
<evidence type="ECO:0000256" key="6">
    <source>
        <dbReference type="SAM" id="Phobius"/>
    </source>
</evidence>